<dbReference type="EMBL" id="JACBZH010000001">
    <property type="protein sequence ID" value="NYH92848.1"/>
    <property type="molecule type" value="Genomic_DNA"/>
</dbReference>
<dbReference type="InterPro" id="IPR012853">
    <property type="entry name" value="CPT"/>
</dbReference>
<keyword evidence="4" id="KW-1185">Reference proteome</keyword>
<dbReference type="Gene3D" id="3.40.50.300">
    <property type="entry name" value="P-loop containing nucleotide triphosphate hydrolases"/>
    <property type="match status" value="1"/>
</dbReference>
<dbReference type="PIRSF" id="PIRSF007531">
    <property type="entry name" value="CPT"/>
    <property type="match status" value="1"/>
</dbReference>
<evidence type="ECO:0000256" key="2">
    <source>
        <dbReference type="PIRSR" id="PIRSR007531-2"/>
    </source>
</evidence>
<keyword evidence="3" id="KW-0808">Transferase</keyword>
<sequence length="174" mass="18577">MAPIVIMLSGSSSAGKTSLAKALQRRMAVPAILVEADRVFPDVPGQHPNWPPNGADHQSLVLTFHRSIAVWASAGLNLIVDGSLPYEDRSLRDACLKVFEPFDLRLVGVRCGVDALSEREAGRPEERPAGWAVRQAADIDVGMKYAAEVDTTARTPEACALELATQLGFGVVGS</sequence>
<dbReference type="GO" id="GO:0005524">
    <property type="term" value="F:ATP binding"/>
    <property type="evidence" value="ECO:0007669"/>
    <property type="project" value="InterPro"/>
</dbReference>
<organism evidence="3 4">
    <name type="scientific">Actinopolymorpha rutila</name>
    <dbReference type="NCBI Taxonomy" id="446787"/>
    <lineage>
        <taxon>Bacteria</taxon>
        <taxon>Bacillati</taxon>
        <taxon>Actinomycetota</taxon>
        <taxon>Actinomycetes</taxon>
        <taxon>Propionibacteriales</taxon>
        <taxon>Actinopolymorphaceae</taxon>
        <taxon>Actinopolymorpha</taxon>
    </lineage>
</organism>
<protein>
    <submittedName>
        <fullName evidence="3">Chloramphenicol 3-O phosphotransferase</fullName>
        <ecNumber evidence="3">2.7.1.-</ecNumber>
    </submittedName>
</protein>
<dbReference type="Pfam" id="PF07931">
    <property type="entry name" value="CPT"/>
    <property type="match status" value="1"/>
</dbReference>
<evidence type="ECO:0000256" key="1">
    <source>
        <dbReference type="PIRSR" id="PIRSR007531-1"/>
    </source>
</evidence>
<dbReference type="GO" id="GO:0016740">
    <property type="term" value="F:transferase activity"/>
    <property type="evidence" value="ECO:0007669"/>
    <property type="project" value="UniProtKB-KW"/>
</dbReference>
<dbReference type="InterPro" id="IPR027417">
    <property type="entry name" value="P-loop_NTPase"/>
</dbReference>
<dbReference type="AlphaFoldDB" id="A0A852ZLV1"/>
<dbReference type="Proteomes" id="UP000579605">
    <property type="component" value="Unassembled WGS sequence"/>
</dbReference>
<reference evidence="3 4" key="1">
    <citation type="submission" date="2020-07" db="EMBL/GenBank/DDBJ databases">
        <title>Sequencing the genomes of 1000 actinobacteria strains.</title>
        <authorList>
            <person name="Klenk H.-P."/>
        </authorList>
    </citation>
    <scope>NUCLEOTIDE SEQUENCE [LARGE SCALE GENOMIC DNA]</scope>
    <source>
        <strain evidence="3 4">DSM 18448</strain>
    </source>
</reference>
<evidence type="ECO:0000313" key="3">
    <source>
        <dbReference type="EMBL" id="NYH92848.1"/>
    </source>
</evidence>
<dbReference type="RefSeq" id="WP_179790244.1">
    <property type="nucleotide sequence ID" value="NZ_BAAARR010000041.1"/>
</dbReference>
<evidence type="ECO:0000313" key="4">
    <source>
        <dbReference type="Proteomes" id="UP000579605"/>
    </source>
</evidence>
<accession>A0A852ZLV1</accession>
<gene>
    <name evidence="3" type="ORF">F4554_005486</name>
</gene>
<dbReference type="SUPFAM" id="SSF52540">
    <property type="entry name" value="P-loop containing nucleoside triphosphate hydrolases"/>
    <property type="match status" value="1"/>
</dbReference>
<dbReference type="EC" id="2.7.1.-" evidence="3"/>
<proteinExistence type="predicted"/>
<comment type="caution">
    <text evidence="3">The sequence shown here is derived from an EMBL/GenBank/DDBJ whole genome shotgun (WGS) entry which is preliminary data.</text>
</comment>
<feature type="binding site" evidence="2">
    <location>
        <begin position="10"/>
        <end position="17"/>
    </location>
    <ligand>
        <name>ATP</name>
        <dbReference type="ChEBI" id="CHEBI:30616"/>
    </ligand>
</feature>
<feature type="active site" evidence="1">
    <location>
        <position position="37"/>
    </location>
</feature>
<name>A0A852ZLV1_9ACTN</name>